<dbReference type="AlphaFoldDB" id="A0A0R0H9V2"/>
<evidence type="ECO:0000313" key="3">
    <source>
        <dbReference type="Proteomes" id="UP000008827"/>
    </source>
</evidence>
<name>A0A0R0H9V2_SOYBN</name>
<organism evidence="1">
    <name type="scientific">Glycine max</name>
    <name type="common">Soybean</name>
    <name type="synonym">Glycine hispida</name>
    <dbReference type="NCBI Taxonomy" id="3847"/>
    <lineage>
        <taxon>Eukaryota</taxon>
        <taxon>Viridiplantae</taxon>
        <taxon>Streptophyta</taxon>
        <taxon>Embryophyta</taxon>
        <taxon>Tracheophyta</taxon>
        <taxon>Spermatophyta</taxon>
        <taxon>Magnoliopsida</taxon>
        <taxon>eudicotyledons</taxon>
        <taxon>Gunneridae</taxon>
        <taxon>Pentapetalae</taxon>
        <taxon>rosids</taxon>
        <taxon>fabids</taxon>
        <taxon>Fabales</taxon>
        <taxon>Fabaceae</taxon>
        <taxon>Papilionoideae</taxon>
        <taxon>50 kb inversion clade</taxon>
        <taxon>NPAAA clade</taxon>
        <taxon>indigoferoid/millettioid clade</taxon>
        <taxon>Phaseoleae</taxon>
        <taxon>Glycine</taxon>
        <taxon>Glycine subgen. Soja</taxon>
    </lineage>
</organism>
<dbReference type="PaxDb" id="3847-GLYMA11G00360.1"/>
<evidence type="ECO:0000313" key="1">
    <source>
        <dbReference type="EMBL" id="KRH27574.1"/>
    </source>
</evidence>
<gene>
    <name evidence="1" type="ORF">GLYMA_11G001400</name>
</gene>
<reference evidence="1 2" key="1">
    <citation type="journal article" date="2010" name="Nature">
        <title>Genome sequence of the palaeopolyploid soybean.</title>
        <authorList>
            <person name="Schmutz J."/>
            <person name="Cannon S.B."/>
            <person name="Schlueter J."/>
            <person name="Ma J."/>
            <person name="Mitros T."/>
            <person name="Nelson W."/>
            <person name="Hyten D.L."/>
            <person name="Song Q."/>
            <person name="Thelen J.J."/>
            <person name="Cheng J."/>
            <person name="Xu D."/>
            <person name="Hellsten U."/>
            <person name="May G.D."/>
            <person name="Yu Y."/>
            <person name="Sakurai T."/>
            <person name="Umezawa T."/>
            <person name="Bhattacharyya M.K."/>
            <person name="Sandhu D."/>
            <person name="Valliyodan B."/>
            <person name="Lindquist E."/>
            <person name="Peto M."/>
            <person name="Grant D."/>
            <person name="Shu S."/>
            <person name="Goodstein D."/>
            <person name="Barry K."/>
            <person name="Futrell-Griggs M."/>
            <person name="Abernathy B."/>
            <person name="Du J."/>
            <person name="Tian Z."/>
            <person name="Zhu L."/>
            <person name="Gill N."/>
            <person name="Joshi T."/>
            <person name="Libault M."/>
            <person name="Sethuraman A."/>
            <person name="Zhang X.-C."/>
            <person name="Shinozaki K."/>
            <person name="Nguyen H.T."/>
            <person name="Wing R.A."/>
            <person name="Cregan P."/>
            <person name="Specht J."/>
            <person name="Grimwood J."/>
            <person name="Rokhsar D."/>
            <person name="Stacey G."/>
            <person name="Shoemaker R.C."/>
            <person name="Jackson S.A."/>
        </authorList>
    </citation>
    <scope>NUCLEOTIDE SEQUENCE [LARGE SCALE GENOMIC DNA]</scope>
    <source>
        <strain evidence="2">cv. Williams 82</strain>
        <tissue evidence="1">Callus</tissue>
    </source>
</reference>
<evidence type="ECO:0000313" key="2">
    <source>
        <dbReference type="EnsemblPlants" id="KRH27574"/>
    </source>
</evidence>
<keyword evidence="3" id="KW-1185">Reference proteome</keyword>
<dbReference type="InParanoid" id="A0A0R0H9V2"/>
<proteinExistence type="predicted"/>
<reference evidence="1" key="3">
    <citation type="submission" date="2018-07" db="EMBL/GenBank/DDBJ databases">
        <title>WGS assembly of Glycine max.</title>
        <authorList>
            <person name="Schmutz J."/>
            <person name="Cannon S."/>
            <person name="Schlueter J."/>
            <person name="Ma J."/>
            <person name="Mitros T."/>
            <person name="Nelson W."/>
            <person name="Hyten D."/>
            <person name="Song Q."/>
            <person name="Thelen J."/>
            <person name="Cheng J."/>
            <person name="Xu D."/>
            <person name="Hellsten U."/>
            <person name="May G."/>
            <person name="Yu Y."/>
            <person name="Sakurai T."/>
            <person name="Umezawa T."/>
            <person name="Bhattacharyya M."/>
            <person name="Sandhu D."/>
            <person name="Valliyodan B."/>
            <person name="Lindquist E."/>
            <person name="Peto M."/>
            <person name="Grant D."/>
            <person name="Shu S."/>
            <person name="Goodstein D."/>
            <person name="Barry K."/>
            <person name="Futrell-Griggs M."/>
            <person name="Abernathy B."/>
            <person name="Du J."/>
            <person name="Tian Z."/>
            <person name="Zhu L."/>
            <person name="Gill N."/>
            <person name="Joshi T."/>
            <person name="Libault M."/>
            <person name="Sethuraman A."/>
            <person name="Zhang X."/>
            <person name="Shinozaki K."/>
            <person name="Nguyen H."/>
            <person name="Wing R."/>
            <person name="Cregan P."/>
            <person name="Specht J."/>
            <person name="Grimwood J."/>
            <person name="Rokhsar D."/>
            <person name="Stacey G."/>
            <person name="Shoemaker R."/>
            <person name="Jackson S."/>
        </authorList>
    </citation>
    <scope>NUCLEOTIDE SEQUENCE</scope>
    <source>
        <tissue evidence="1">Callus</tissue>
    </source>
</reference>
<dbReference type="EnsemblPlants" id="KRH27574">
    <property type="protein sequence ID" value="KRH27574"/>
    <property type="gene ID" value="GLYMA_11G001400"/>
</dbReference>
<reference evidence="2" key="2">
    <citation type="submission" date="2018-02" db="UniProtKB">
        <authorList>
            <consortium name="EnsemblPlants"/>
        </authorList>
    </citation>
    <scope>IDENTIFICATION</scope>
    <source>
        <strain evidence="2">Williams 82</strain>
    </source>
</reference>
<dbReference type="EMBL" id="CM000844">
    <property type="protein sequence ID" value="KRH27574.1"/>
    <property type="molecule type" value="Genomic_DNA"/>
</dbReference>
<dbReference type="Gramene" id="KRH27574">
    <property type="protein sequence ID" value="KRH27574"/>
    <property type="gene ID" value="GLYMA_11G001400"/>
</dbReference>
<protein>
    <submittedName>
        <fullName evidence="1 2">Uncharacterized protein</fullName>
    </submittedName>
</protein>
<dbReference type="Proteomes" id="UP000008827">
    <property type="component" value="Chromosome 11"/>
</dbReference>
<sequence>MKSVSSIKKARVSGFLRFNLCNSKAWGTPMCGTLIQRTTDLVLAPGSASVAMPRKLASLSIAEGLVSNCPIRFGFLH</sequence>
<accession>A0A0R0H9V2</accession>